<dbReference type="EMBL" id="UINC01071842">
    <property type="protein sequence ID" value="SVC07062.1"/>
    <property type="molecule type" value="Genomic_DNA"/>
</dbReference>
<evidence type="ECO:0000313" key="3">
    <source>
        <dbReference type="EMBL" id="SVC07062.1"/>
    </source>
</evidence>
<dbReference type="Pfam" id="PF13692">
    <property type="entry name" value="Glyco_trans_1_4"/>
    <property type="match status" value="1"/>
</dbReference>
<evidence type="ECO:0000256" key="2">
    <source>
        <dbReference type="ARBA" id="ARBA00022679"/>
    </source>
</evidence>
<dbReference type="PANTHER" id="PTHR12526">
    <property type="entry name" value="GLYCOSYLTRANSFERASE"/>
    <property type="match status" value="1"/>
</dbReference>
<gene>
    <name evidence="3" type="ORF">METZ01_LOCUS259916</name>
</gene>
<dbReference type="PANTHER" id="PTHR12526:SF510">
    <property type="entry name" value="D-INOSITOL 3-PHOSPHATE GLYCOSYLTRANSFERASE"/>
    <property type="match status" value="1"/>
</dbReference>
<dbReference type="AlphaFoldDB" id="A0A382J6M1"/>
<evidence type="ECO:0000256" key="1">
    <source>
        <dbReference type="ARBA" id="ARBA00022676"/>
    </source>
</evidence>
<keyword evidence="2" id="KW-0808">Transferase</keyword>
<organism evidence="3">
    <name type="scientific">marine metagenome</name>
    <dbReference type="NCBI Taxonomy" id="408172"/>
    <lineage>
        <taxon>unclassified sequences</taxon>
        <taxon>metagenomes</taxon>
        <taxon>ecological metagenomes</taxon>
    </lineage>
</organism>
<dbReference type="Gene3D" id="3.40.50.2000">
    <property type="entry name" value="Glycogen Phosphorylase B"/>
    <property type="match status" value="2"/>
</dbReference>
<keyword evidence="1" id="KW-0328">Glycosyltransferase</keyword>
<protein>
    <submittedName>
        <fullName evidence="3">Uncharacterized protein</fullName>
    </submittedName>
</protein>
<reference evidence="3" key="1">
    <citation type="submission" date="2018-05" db="EMBL/GenBank/DDBJ databases">
        <authorList>
            <person name="Lanie J.A."/>
            <person name="Ng W.-L."/>
            <person name="Kazmierczak K.M."/>
            <person name="Andrzejewski T.M."/>
            <person name="Davidsen T.M."/>
            <person name="Wayne K.J."/>
            <person name="Tettelin H."/>
            <person name="Glass J.I."/>
            <person name="Rusch D."/>
            <person name="Podicherti R."/>
            <person name="Tsui H.-C.T."/>
            <person name="Winkler M.E."/>
        </authorList>
    </citation>
    <scope>NUCLEOTIDE SEQUENCE</scope>
</reference>
<sequence length="313" mass="35989">MKILIVGSKTKYSGSRLIHLKHFSYELEKFGIESKVVTDMDFLEKSFSLNLRKKITASKKLKILLKTFEPNIVLLDNISRLAKTVLDEKIPLFLLFRGNYWEQLEWAKKTIYKSPLKFVSVLKDQKLADRIFKESAMILPISEYMKNEFEMRYSKDKIEVFGADGRNTSDWIQVESQKLIHPCVGLVQGFSVWGKTRELNTLQDVMRKLPNVTFYLAGDGIYRDKIIPKLKKFENFVWMGNLEYPNEIKKFFSSIDVYLLLSGLEGLGQSIIESMLMKKPVIASNIGGIPEIVIDGETGFLVNLGDSDQIVHL</sequence>
<name>A0A382J6M1_9ZZZZ</name>
<proteinExistence type="predicted"/>
<feature type="non-terminal residue" evidence="3">
    <location>
        <position position="313"/>
    </location>
</feature>
<dbReference type="GO" id="GO:0016757">
    <property type="term" value="F:glycosyltransferase activity"/>
    <property type="evidence" value="ECO:0007669"/>
    <property type="project" value="UniProtKB-KW"/>
</dbReference>
<accession>A0A382J6M1</accession>
<dbReference type="SUPFAM" id="SSF53756">
    <property type="entry name" value="UDP-Glycosyltransferase/glycogen phosphorylase"/>
    <property type="match status" value="1"/>
</dbReference>